<dbReference type="AlphaFoldDB" id="A0A8J7QGY2"/>
<name>A0A8J7QGY2_9BACT</name>
<reference evidence="9" key="1">
    <citation type="submission" date="2021-03" db="EMBL/GenBank/DDBJ databases">
        <authorList>
            <person name="Wang G."/>
        </authorList>
    </citation>
    <scope>NUCLEOTIDE SEQUENCE</scope>
    <source>
        <strain evidence="9">KCTC 12899</strain>
    </source>
</reference>
<evidence type="ECO:0000313" key="10">
    <source>
        <dbReference type="Proteomes" id="UP000664417"/>
    </source>
</evidence>
<feature type="transmembrane region" description="Helical" evidence="7">
    <location>
        <begin position="655"/>
        <end position="678"/>
    </location>
</feature>
<evidence type="ECO:0000256" key="4">
    <source>
        <dbReference type="ARBA" id="ARBA00022692"/>
    </source>
</evidence>
<keyword evidence="3" id="KW-1003">Cell membrane</keyword>
<comment type="similarity">
    <text evidence="2">Belongs to the ABC-4 integral membrane protein family. LolC/E subfamily.</text>
</comment>
<feature type="transmembrane region" description="Helical" evidence="7">
    <location>
        <begin position="752"/>
        <end position="770"/>
    </location>
</feature>
<feature type="transmembrane region" description="Helical" evidence="7">
    <location>
        <begin position="311"/>
        <end position="335"/>
    </location>
</feature>
<dbReference type="InterPro" id="IPR003838">
    <property type="entry name" value="ABC3_permease_C"/>
</dbReference>
<dbReference type="GO" id="GO:0098797">
    <property type="term" value="C:plasma membrane protein complex"/>
    <property type="evidence" value="ECO:0007669"/>
    <property type="project" value="TreeGrafter"/>
</dbReference>
<keyword evidence="4 7" id="KW-0812">Transmembrane</keyword>
<feature type="transmembrane region" description="Helical" evidence="7">
    <location>
        <begin position="429"/>
        <end position="449"/>
    </location>
</feature>
<dbReference type="PANTHER" id="PTHR30489">
    <property type="entry name" value="LIPOPROTEIN-RELEASING SYSTEM TRANSMEMBRANE PROTEIN LOLE"/>
    <property type="match status" value="1"/>
</dbReference>
<proteinExistence type="inferred from homology"/>
<evidence type="ECO:0000313" key="9">
    <source>
        <dbReference type="EMBL" id="MBO1319955.1"/>
    </source>
</evidence>
<dbReference type="InterPro" id="IPR051447">
    <property type="entry name" value="Lipoprotein-release_system"/>
</dbReference>
<dbReference type="PANTHER" id="PTHR30489:SF0">
    <property type="entry name" value="LIPOPROTEIN-RELEASING SYSTEM TRANSMEMBRANE PROTEIN LOLE"/>
    <property type="match status" value="1"/>
</dbReference>
<evidence type="ECO:0000256" key="1">
    <source>
        <dbReference type="ARBA" id="ARBA00004651"/>
    </source>
</evidence>
<gene>
    <name evidence="9" type="ORF">J3U88_15880</name>
</gene>
<dbReference type="Proteomes" id="UP000664417">
    <property type="component" value="Unassembled WGS sequence"/>
</dbReference>
<comment type="subcellular location">
    <subcellularLocation>
        <location evidence="1">Cell membrane</location>
        <topology evidence="1">Multi-pass membrane protein</topology>
    </subcellularLocation>
</comment>
<feature type="transmembrane region" description="Helical" evidence="7">
    <location>
        <begin position="355"/>
        <end position="378"/>
    </location>
</feature>
<keyword evidence="5 7" id="KW-1133">Transmembrane helix</keyword>
<feature type="domain" description="ABC3 transporter permease C-terminal" evidence="8">
    <location>
        <begin position="663"/>
        <end position="774"/>
    </location>
</feature>
<feature type="transmembrane region" description="Helical" evidence="7">
    <location>
        <begin position="20"/>
        <end position="40"/>
    </location>
</feature>
<feature type="transmembrane region" description="Helical" evidence="7">
    <location>
        <begin position="705"/>
        <end position="732"/>
    </location>
</feature>
<dbReference type="Pfam" id="PF02687">
    <property type="entry name" value="FtsX"/>
    <property type="match status" value="2"/>
</dbReference>
<comment type="caution">
    <text evidence="9">The sequence shown here is derived from an EMBL/GenBank/DDBJ whole genome shotgun (WGS) entry which is preliminary data.</text>
</comment>
<accession>A0A8J7QGY2</accession>
<evidence type="ECO:0000256" key="6">
    <source>
        <dbReference type="ARBA" id="ARBA00023136"/>
    </source>
</evidence>
<organism evidence="9 10">
    <name type="scientific">Acanthopleuribacter pedis</name>
    <dbReference type="NCBI Taxonomy" id="442870"/>
    <lineage>
        <taxon>Bacteria</taxon>
        <taxon>Pseudomonadati</taxon>
        <taxon>Acidobacteriota</taxon>
        <taxon>Holophagae</taxon>
        <taxon>Acanthopleuribacterales</taxon>
        <taxon>Acanthopleuribacteraceae</taxon>
        <taxon>Acanthopleuribacter</taxon>
    </lineage>
</organism>
<evidence type="ECO:0000256" key="2">
    <source>
        <dbReference type="ARBA" id="ARBA00005236"/>
    </source>
</evidence>
<protein>
    <submittedName>
        <fullName evidence="9">FtsX-like permease family protein</fullName>
    </submittedName>
</protein>
<sequence length="787" mass="87027">MKSLNRKLFRDIWRLKGQMIAIMMVLAAGVTLFVLTMSNYESLVVSRDRYYERNRFADVFAGCKRAPRSLLDKIAAIDGVQHAEGRILQEVTLDVPGLSDPATGRLVSLPPNPASGLNKPYLRAGRFPRLGVDDEILAGEVFMEAHGFQIGTRINAVINGRAKSLHIVGTALSPEFIYVLKPGTLFPDNLRYGVFWMNEDSLEASLNMEGAFNDVTLKLARDGSADEVVFQLDELLEPYGGVRAIKRRDQASHWYLENEMQQLRSAGWFIPVMFFGVAVFLLNLVIARLIRAQREQIAVLKAFGYASSEIGFHYLKFVVVVVLLGNLVGIAMGAYLGSGLVKVYGTLYKFPELTFLLSARTLILGVLVSGLSSCLGTLSTVRRAVLLPPAEAMKPEPPANYRPTFLERLGLGRFMSVQMQMIMRNMERAPLRTFLSCVGIAMATGLLVLGRVNVDALNSLIRVQFETIQREDMMVTFYEPNNYRAFYELQQLPGVAVAEPLRSVGVNMVFGQHEKQLSLQGVHHVPRLRRYLGKDMSPISMAPEGLMLDRFTAEKYGIRPGHTLTLEVLEGSRPVIRMPVVGLVEELIGGGAYINMARLHEVLGEDRTVNGAYLLVDEPHWDSVLHRLKETPKVAGVTIADAALKGFMDTIAQSLLIMNLFNIIFAGIIAFGVVYNAAQMSVGERSRDLATLRVLGFSRAEISDILLGELALVTLAAIPFGLVLGTLMAHGAIADLQTEQFRIPFALSTRSYAVAVLVVLLSALISGLVVRRRLDKLDLMAVLKTRE</sequence>
<evidence type="ECO:0000256" key="5">
    <source>
        <dbReference type="ARBA" id="ARBA00022989"/>
    </source>
</evidence>
<feature type="transmembrane region" description="Helical" evidence="7">
    <location>
        <begin position="268"/>
        <end position="290"/>
    </location>
</feature>
<dbReference type="RefSeq" id="WP_207859910.1">
    <property type="nucleotide sequence ID" value="NZ_JAFREP010000015.1"/>
</dbReference>
<dbReference type="GO" id="GO:0044874">
    <property type="term" value="P:lipoprotein localization to outer membrane"/>
    <property type="evidence" value="ECO:0007669"/>
    <property type="project" value="TreeGrafter"/>
</dbReference>
<dbReference type="EMBL" id="JAFREP010000015">
    <property type="protein sequence ID" value="MBO1319955.1"/>
    <property type="molecule type" value="Genomic_DNA"/>
</dbReference>
<feature type="domain" description="ABC3 transporter permease C-terminal" evidence="8">
    <location>
        <begin position="268"/>
        <end position="383"/>
    </location>
</feature>
<keyword evidence="10" id="KW-1185">Reference proteome</keyword>
<evidence type="ECO:0000256" key="7">
    <source>
        <dbReference type="SAM" id="Phobius"/>
    </source>
</evidence>
<evidence type="ECO:0000259" key="8">
    <source>
        <dbReference type="Pfam" id="PF02687"/>
    </source>
</evidence>
<keyword evidence="6 7" id="KW-0472">Membrane</keyword>
<evidence type="ECO:0000256" key="3">
    <source>
        <dbReference type="ARBA" id="ARBA00022475"/>
    </source>
</evidence>